<dbReference type="InterPro" id="IPR001841">
    <property type="entry name" value="Znf_RING"/>
</dbReference>
<keyword evidence="3" id="KW-0862">Zinc</keyword>
<dbReference type="PANTHER" id="PTHR47156:SF10">
    <property type="entry name" value="E3 UBIQUITIN-PROTEIN LIGASE TRIM-21-RELATED"/>
    <property type="match status" value="1"/>
</dbReference>
<organism evidence="9 10">
    <name type="scientific">Penaeus vannamei</name>
    <name type="common">Whiteleg shrimp</name>
    <name type="synonym">Litopenaeus vannamei</name>
    <dbReference type="NCBI Taxonomy" id="6689"/>
    <lineage>
        <taxon>Eukaryota</taxon>
        <taxon>Metazoa</taxon>
        <taxon>Ecdysozoa</taxon>
        <taxon>Arthropoda</taxon>
        <taxon>Crustacea</taxon>
        <taxon>Multicrustacea</taxon>
        <taxon>Malacostraca</taxon>
        <taxon>Eumalacostraca</taxon>
        <taxon>Eucarida</taxon>
        <taxon>Decapoda</taxon>
        <taxon>Dendrobranchiata</taxon>
        <taxon>Penaeoidea</taxon>
        <taxon>Penaeidae</taxon>
        <taxon>Penaeus</taxon>
    </lineage>
</organism>
<reference evidence="9 10" key="1">
    <citation type="submission" date="2018-04" db="EMBL/GenBank/DDBJ databases">
        <authorList>
            <person name="Zhang X."/>
            <person name="Yuan J."/>
            <person name="Li F."/>
            <person name="Xiang J."/>
        </authorList>
    </citation>
    <scope>NUCLEOTIDE SEQUENCE [LARGE SCALE GENOMIC DNA]</scope>
    <source>
        <tissue evidence="9">Muscle</tissue>
    </source>
</reference>
<protein>
    <submittedName>
        <fullName evidence="9">Putative E3 ubiquitin-protein ligase TRIM33-like</fullName>
    </submittedName>
</protein>
<evidence type="ECO:0000259" key="8">
    <source>
        <dbReference type="PROSITE" id="PS50089"/>
    </source>
</evidence>
<dbReference type="PROSITE" id="PS50089">
    <property type="entry name" value="ZF_RING_2"/>
    <property type="match status" value="1"/>
</dbReference>
<reference evidence="9 10" key="2">
    <citation type="submission" date="2019-01" db="EMBL/GenBank/DDBJ databases">
        <title>The decoding of complex shrimp genome reveals the adaptation for benthos swimmer, frequently molting mechanism and breeding impact on genome.</title>
        <authorList>
            <person name="Sun Y."/>
            <person name="Gao Y."/>
            <person name="Yu Y."/>
        </authorList>
    </citation>
    <scope>NUCLEOTIDE SEQUENCE [LARGE SCALE GENOMIC DNA]</scope>
    <source>
        <tissue evidence="9">Muscle</tissue>
    </source>
</reference>
<dbReference type="InterPro" id="IPR029000">
    <property type="entry name" value="Cyclophilin-like_dom_sf"/>
</dbReference>
<keyword evidence="10" id="KW-1185">Reference proteome</keyword>
<feature type="compositionally biased region" description="Low complexity" evidence="6">
    <location>
        <begin position="76"/>
        <end position="93"/>
    </location>
</feature>
<keyword evidence="5" id="KW-0175">Coiled coil</keyword>
<dbReference type="InterPro" id="IPR017907">
    <property type="entry name" value="Znf_RING_CS"/>
</dbReference>
<dbReference type="InterPro" id="IPR002130">
    <property type="entry name" value="Cyclophilin-type_PPIase_dom"/>
</dbReference>
<evidence type="ECO:0000256" key="6">
    <source>
        <dbReference type="SAM" id="MobiDB-lite"/>
    </source>
</evidence>
<dbReference type="Gene3D" id="3.30.40.10">
    <property type="entry name" value="Zinc/RING finger domain, C3HC4 (zinc finger)"/>
    <property type="match status" value="1"/>
</dbReference>
<evidence type="ECO:0000256" key="1">
    <source>
        <dbReference type="ARBA" id="ARBA00022723"/>
    </source>
</evidence>
<dbReference type="Pfam" id="PF00160">
    <property type="entry name" value="Pro_isomerase"/>
    <property type="match status" value="1"/>
</dbReference>
<feature type="region of interest" description="Disordered" evidence="6">
    <location>
        <begin position="75"/>
        <end position="103"/>
    </location>
</feature>
<dbReference type="InterPro" id="IPR018957">
    <property type="entry name" value="Znf_C3HC4_RING-type"/>
</dbReference>
<accession>A0A423TAX3</accession>
<dbReference type="PANTHER" id="PTHR47156">
    <property type="entry name" value="PROTEIN CBG20824"/>
    <property type="match status" value="1"/>
</dbReference>
<dbReference type="PROSITE" id="PS50072">
    <property type="entry name" value="CSA_PPIASE_2"/>
    <property type="match status" value="1"/>
</dbReference>
<evidence type="ECO:0000313" key="10">
    <source>
        <dbReference type="Proteomes" id="UP000283509"/>
    </source>
</evidence>
<evidence type="ECO:0000256" key="4">
    <source>
        <dbReference type="PROSITE-ProRule" id="PRU00175"/>
    </source>
</evidence>
<dbReference type="SUPFAM" id="SSF57850">
    <property type="entry name" value="RING/U-box"/>
    <property type="match status" value="1"/>
</dbReference>
<dbReference type="PROSITE" id="PS00518">
    <property type="entry name" value="ZF_RING_1"/>
    <property type="match status" value="1"/>
</dbReference>
<dbReference type="OrthoDB" id="6356920at2759"/>
<feature type="coiled-coil region" evidence="5">
    <location>
        <begin position="125"/>
        <end position="180"/>
    </location>
</feature>
<dbReference type="SMART" id="SM00184">
    <property type="entry name" value="RING"/>
    <property type="match status" value="1"/>
</dbReference>
<dbReference type="CDD" id="cd16449">
    <property type="entry name" value="RING-HC"/>
    <property type="match status" value="1"/>
</dbReference>
<dbReference type="SUPFAM" id="SSF50891">
    <property type="entry name" value="Cyclophilin-like"/>
    <property type="match status" value="1"/>
</dbReference>
<sequence length="600" mass="66786">MECKVCLEPYDDSHKRPRVLPCGHTFCSPCIRGLVQDGYLPCPTCRTEHVIPGDYSFFPIVFEFEELLNRVKHTRGTPATSSSSSPSSVTSSGRPRRERGSAISKKLTNLKVEQESSMCQSTSACVRMRRQLAMYKASLVEWEREHRQLAGDLRRFVQLNEEVERLLAREREAVERMQLEGVDKTQQLRTARRTLIEVRSSQDTFDALNHGDFAQDEAEDWMLKCREAFPGVDAVRKSVKVRAATSKAVSQMFRETRNCSDVPLTPAEERYSDIISLADIFADQANSLTDPDPSAEESVSECLAVPQESVSDSLCLADEIVSEPIHVAEDSVFEAVRVEGSEADLVTDGEDADGGEGAEDDSTILRKVRHIQFTATVDLTAESLSLMREPVRAMLEAGEVYVVQEGQRHVRSAKLSLREDMICLHHLQEKHPPALARTISYCEVEAMLDYSYALTFLELAWPGSPPRRVYIRLSPDSGRGRQFVMLCSGEKGHSYANTNFLRVKNKGLRGECLQGGDYNFNSGVGGHNIIPGLACNGEYKRRDVTGSVGAVYTNALNGAQFYIRTRGRPAVNRFTVFGQVEKGLEVAAAAIALQDVKKET</sequence>
<evidence type="ECO:0000313" key="9">
    <source>
        <dbReference type="EMBL" id="ROT73639.1"/>
    </source>
</evidence>
<keyword evidence="2 4" id="KW-0863">Zinc-finger</keyword>
<dbReference type="GO" id="GO:0008270">
    <property type="term" value="F:zinc ion binding"/>
    <property type="evidence" value="ECO:0007669"/>
    <property type="project" value="UniProtKB-KW"/>
</dbReference>
<dbReference type="EMBL" id="QCYY01002012">
    <property type="protein sequence ID" value="ROT73639.1"/>
    <property type="molecule type" value="Genomic_DNA"/>
</dbReference>
<keyword evidence="1" id="KW-0479">Metal-binding</keyword>
<dbReference type="AlphaFoldDB" id="A0A423TAX3"/>
<dbReference type="InterPro" id="IPR013083">
    <property type="entry name" value="Znf_RING/FYVE/PHD"/>
</dbReference>
<evidence type="ECO:0000259" key="7">
    <source>
        <dbReference type="PROSITE" id="PS50072"/>
    </source>
</evidence>
<dbReference type="Proteomes" id="UP000283509">
    <property type="component" value="Unassembled WGS sequence"/>
</dbReference>
<dbReference type="Gene3D" id="2.40.100.10">
    <property type="entry name" value="Cyclophilin-like"/>
    <property type="match status" value="1"/>
</dbReference>
<gene>
    <name evidence="9" type="ORF">C7M84_007919</name>
</gene>
<proteinExistence type="predicted"/>
<dbReference type="InterPro" id="IPR052667">
    <property type="entry name" value="E3_ubiquitin-ligase_RING"/>
</dbReference>
<evidence type="ECO:0000256" key="2">
    <source>
        <dbReference type="ARBA" id="ARBA00022771"/>
    </source>
</evidence>
<comment type="caution">
    <text evidence="9">The sequence shown here is derived from an EMBL/GenBank/DDBJ whole genome shotgun (WGS) entry which is preliminary data.</text>
</comment>
<feature type="domain" description="RING-type" evidence="8">
    <location>
        <begin position="3"/>
        <end position="46"/>
    </location>
</feature>
<name>A0A423TAX3_PENVA</name>
<dbReference type="Pfam" id="PF00097">
    <property type="entry name" value="zf-C3HC4"/>
    <property type="match status" value="1"/>
</dbReference>
<evidence type="ECO:0000256" key="3">
    <source>
        <dbReference type="ARBA" id="ARBA00022833"/>
    </source>
</evidence>
<feature type="domain" description="PPIase cyclophilin-type" evidence="7">
    <location>
        <begin position="456"/>
        <end position="587"/>
    </location>
</feature>
<evidence type="ECO:0000256" key="5">
    <source>
        <dbReference type="SAM" id="Coils"/>
    </source>
</evidence>
<dbReference type="GO" id="GO:0003755">
    <property type="term" value="F:peptidyl-prolyl cis-trans isomerase activity"/>
    <property type="evidence" value="ECO:0007669"/>
    <property type="project" value="InterPro"/>
</dbReference>